<comment type="caution">
    <text evidence="3">The sequence shown here is derived from an EMBL/GenBank/DDBJ whole genome shotgun (WGS) entry which is preliminary data.</text>
</comment>
<keyword evidence="2" id="KW-0812">Transmembrane</keyword>
<keyword evidence="4" id="KW-1185">Reference proteome</keyword>
<keyword evidence="2" id="KW-1133">Transmembrane helix</keyword>
<name>A0AAN6UE88_9PEZI</name>
<feature type="region of interest" description="Disordered" evidence="1">
    <location>
        <begin position="75"/>
        <end position="275"/>
    </location>
</feature>
<organism evidence="3 4">
    <name type="scientific">Trichocladium antarcticum</name>
    <dbReference type="NCBI Taxonomy" id="1450529"/>
    <lineage>
        <taxon>Eukaryota</taxon>
        <taxon>Fungi</taxon>
        <taxon>Dikarya</taxon>
        <taxon>Ascomycota</taxon>
        <taxon>Pezizomycotina</taxon>
        <taxon>Sordariomycetes</taxon>
        <taxon>Sordariomycetidae</taxon>
        <taxon>Sordariales</taxon>
        <taxon>Chaetomiaceae</taxon>
        <taxon>Trichocladium</taxon>
    </lineage>
</organism>
<dbReference type="EMBL" id="MU853429">
    <property type="protein sequence ID" value="KAK4130991.1"/>
    <property type="molecule type" value="Genomic_DNA"/>
</dbReference>
<feature type="transmembrane region" description="Helical" evidence="2">
    <location>
        <begin position="24"/>
        <end position="47"/>
    </location>
</feature>
<reference evidence="3" key="2">
    <citation type="submission" date="2023-05" db="EMBL/GenBank/DDBJ databases">
        <authorList>
            <consortium name="Lawrence Berkeley National Laboratory"/>
            <person name="Steindorff A."/>
            <person name="Hensen N."/>
            <person name="Bonometti L."/>
            <person name="Westerberg I."/>
            <person name="Brannstrom I.O."/>
            <person name="Guillou S."/>
            <person name="Cros-Aarteil S."/>
            <person name="Calhoun S."/>
            <person name="Haridas S."/>
            <person name="Kuo A."/>
            <person name="Mondo S."/>
            <person name="Pangilinan J."/>
            <person name="Riley R."/>
            <person name="Labutti K."/>
            <person name="Andreopoulos B."/>
            <person name="Lipzen A."/>
            <person name="Chen C."/>
            <person name="Yanf M."/>
            <person name="Daum C."/>
            <person name="Ng V."/>
            <person name="Clum A."/>
            <person name="Ohm R."/>
            <person name="Martin F."/>
            <person name="Silar P."/>
            <person name="Natvig D."/>
            <person name="Lalanne C."/>
            <person name="Gautier V."/>
            <person name="Ament-Velasquez S.L."/>
            <person name="Kruys A."/>
            <person name="Hutchinson M.I."/>
            <person name="Powell A.J."/>
            <person name="Barry K."/>
            <person name="Miller A.N."/>
            <person name="Grigoriev I.V."/>
            <person name="Debuchy R."/>
            <person name="Gladieux P."/>
            <person name="Thoren M.H."/>
            <person name="Johannesson H."/>
        </authorList>
    </citation>
    <scope>NUCLEOTIDE SEQUENCE</scope>
    <source>
        <strain evidence="3">CBS 123565</strain>
    </source>
</reference>
<feature type="compositionally biased region" description="Pro residues" evidence="1">
    <location>
        <begin position="138"/>
        <end position="150"/>
    </location>
</feature>
<evidence type="ECO:0000256" key="2">
    <source>
        <dbReference type="SAM" id="Phobius"/>
    </source>
</evidence>
<evidence type="ECO:0000256" key="1">
    <source>
        <dbReference type="SAM" id="MobiDB-lite"/>
    </source>
</evidence>
<reference evidence="3" key="1">
    <citation type="journal article" date="2023" name="Mol. Phylogenet. Evol.">
        <title>Genome-scale phylogeny and comparative genomics of the fungal order Sordariales.</title>
        <authorList>
            <person name="Hensen N."/>
            <person name="Bonometti L."/>
            <person name="Westerberg I."/>
            <person name="Brannstrom I.O."/>
            <person name="Guillou S."/>
            <person name="Cros-Aarteil S."/>
            <person name="Calhoun S."/>
            <person name="Haridas S."/>
            <person name="Kuo A."/>
            <person name="Mondo S."/>
            <person name="Pangilinan J."/>
            <person name="Riley R."/>
            <person name="LaButti K."/>
            <person name="Andreopoulos B."/>
            <person name="Lipzen A."/>
            <person name="Chen C."/>
            <person name="Yan M."/>
            <person name="Daum C."/>
            <person name="Ng V."/>
            <person name="Clum A."/>
            <person name="Steindorff A."/>
            <person name="Ohm R.A."/>
            <person name="Martin F."/>
            <person name="Silar P."/>
            <person name="Natvig D.O."/>
            <person name="Lalanne C."/>
            <person name="Gautier V."/>
            <person name="Ament-Velasquez S.L."/>
            <person name="Kruys A."/>
            <person name="Hutchinson M.I."/>
            <person name="Powell A.J."/>
            <person name="Barry K."/>
            <person name="Miller A.N."/>
            <person name="Grigoriev I.V."/>
            <person name="Debuchy R."/>
            <person name="Gladieux P."/>
            <person name="Hiltunen Thoren M."/>
            <person name="Johannesson H."/>
        </authorList>
    </citation>
    <scope>NUCLEOTIDE SEQUENCE</scope>
    <source>
        <strain evidence="3">CBS 123565</strain>
    </source>
</reference>
<dbReference type="AlphaFoldDB" id="A0AAN6UE88"/>
<dbReference type="Proteomes" id="UP001304895">
    <property type="component" value="Unassembled WGS sequence"/>
</dbReference>
<sequence length="275" mass="30225">MTFSEEGPGEFGALDKFCGFERSYFTIAIALVFTYIVTITLTVLRILEQQYTKNTKVGELLESLDRTDDINFKILEMPSPGPRSPSLDQPPPQPPSEGVITRNTSLRSIVTTIRSSTSSHAPASNPCRANRIPRRPIGQPPPPPPLPPTIGPGLGPAPGFVPLPLPLDEEDDAAAAHVADGMQHRRQPSREPQHSNHNHPHPHQPFPRMPMLSEEDQTASAALVSDGMRPEPMLPPYHPGSSRMPGHAGEDNEMRLSEYVKGQTRAQEMKDSGRY</sequence>
<protein>
    <submittedName>
        <fullName evidence="3">Uncharacterized protein</fullName>
    </submittedName>
</protein>
<proteinExistence type="predicted"/>
<feature type="compositionally biased region" description="Basic and acidic residues" evidence="1">
    <location>
        <begin position="248"/>
        <end position="258"/>
    </location>
</feature>
<keyword evidence="2" id="KW-0472">Membrane</keyword>
<evidence type="ECO:0000313" key="3">
    <source>
        <dbReference type="EMBL" id="KAK4130991.1"/>
    </source>
</evidence>
<feature type="compositionally biased region" description="Pro residues" evidence="1">
    <location>
        <begin position="79"/>
        <end position="95"/>
    </location>
</feature>
<evidence type="ECO:0000313" key="4">
    <source>
        <dbReference type="Proteomes" id="UP001304895"/>
    </source>
</evidence>
<feature type="compositionally biased region" description="Low complexity" evidence="1">
    <location>
        <begin position="104"/>
        <end position="119"/>
    </location>
</feature>
<gene>
    <name evidence="3" type="ORF">BT67DRAFT_445140</name>
</gene>
<accession>A0AAN6UE88</accession>